<evidence type="ECO:0000256" key="3">
    <source>
        <dbReference type="ARBA" id="ARBA00022490"/>
    </source>
</evidence>
<reference evidence="8" key="1">
    <citation type="submission" date="2019-03" db="EMBL/GenBank/DDBJ databases">
        <title>Lake Tanganyika Metagenome-Assembled Genomes (MAGs).</title>
        <authorList>
            <person name="Tran P."/>
        </authorList>
    </citation>
    <scope>NUCLEOTIDE SEQUENCE</scope>
    <source>
        <strain evidence="8">K_DeepCast_150m_m2_040</strain>
    </source>
</reference>
<dbReference type="SUPFAM" id="SSF52833">
    <property type="entry name" value="Thioredoxin-like"/>
    <property type="match status" value="1"/>
</dbReference>
<dbReference type="InterPro" id="IPR013211">
    <property type="entry name" value="LVIVD"/>
</dbReference>
<evidence type="ECO:0000313" key="9">
    <source>
        <dbReference type="Proteomes" id="UP000779900"/>
    </source>
</evidence>
<keyword evidence="3" id="KW-0963">Cytoplasm</keyword>
<dbReference type="Gene3D" id="2.60.40.10">
    <property type="entry name" value="Immunoglobulins"/>
    <property type="match status" value="1"/>
</dbReference>
<feature type="signal peptide" evidence="6">
    <location>
        <begin position="1"/>
        <end position="22"/>
    </location>
</feature>
<evidence type="ECO:0000256" key="6">
    <source>
        <dbReference type="SAM" id="SignalP"/>
    </source>
</evidence>
<organism evidence="8 9">
    <name type="scientific">candidate division WOR-3 bacterium</name>
    <dbReference type="NCBI Taxonomy" id="2052148"/>
    <lineage>
        <taxon>Bacteria</taxon>
        <taxon>Bacteria division WOR-3</taxon>
    </lineage>
</organism>
<keyword evidence="6" id="KW-0732">Signal</keyword>
<dbReference type="InterPro" id="IPR036249">
    <property type="entry name" value="Thioredoxin-like_sf"/>
</dbReference>
<protein>
    <recommendedName>
        <fullName evidence="7">HYDIN/VesB/CFA65-like Ig-like domain-containing protein</fullName>
    </recommendedName>
</protein>
<dbReference type="EMBL" id="VGIR01000090">
    <property type="protein sequence ID" value="MBM3332466.1"/>
    <property type="molecule type" value="Genomic_DNA"/>
</dbReference>
<dbReference type="InterPro" id="IPR011048">
    <property type="entry name" value="Haem_d1_sf"/>
</dbReference>
<evidence type="ECO:0000256" key="2">
    <source>
        <dbReference type="ARBA" id="ARBA00004496"/>
    </source>
</evidence>
<accession>A0A937XIY4</accession>
<sequence length="459" mass="48569">MSAVNLVATIVCAAALAGVARADFDGLRFLGHNQVNRNHEMDAEIVGDRAFIACGFSQGLESYDISNPASPTRTWLSNGPNSWRCRAYGDTWLFDYCRREGVVLFDISGSGDPLRLGTYDPPGNREALEGGALVGSMLYCAAHQNGIYALDFSNPTSPQKIGALSLNPSQAWNVEARDSFLFVANGREGLAVAGLADGMHVTARLDLPGTATDIVLEGNVAVLALGVAGLATIDITDPHNPVLLDTIATDGCVWGIGNAGNLVVAGSWRVMELFDVSNPASITRVGWDNTYMWAHGADIRDDSLIVVADWQGMSCYRVGNDPGADIDVMPEILDFGDVSGQRDTTVVVRNTGAGTLDVTSVRAPAGISATPDSFTVGAGDSLLVTLTATGPGLVGAQLRFDCNDPDESARTIEVYENNPAFPQYGAEAPDFNLSGTDGQTHRLSAERGKVVYLDFGASW</sequence>
<evidence type="ECO:0000313" key="8">
    <source>
        <dbReference type="EMBL" id="MBM3332466.1"/>
    </source>
</evidence>
<comment type="subcellular location">
    <subcellularLocation>
        <location evidence="1">Cell projection</location>
        <location evidence="1">Cilium</location>
    </subcellularLocation>
    <subcellularLocation>
        <location evidence="2">Cytoplasm</location>
    </subcellularLocation>
</comment>
<feature type="chain" id="PRO_5036838290" description="HYDIN/VesB/CFA65-like Ig-like domain-containing protein" evidence="6">
    <location>
        <begin position="23"/>
        <end position="459"/>
    </location>
</feature>
<keyword evidence="4" id="KW-0969">Cilium</keyword>
<proteinExistence type="predicted"/>
<evidence type="ECO:0000259" key="7">
    <source>
        <dbReference type="Pfam" id="PF22544"/>
    </source>
</evidence>
<evidence type="ECO:0000256" key="4">
    <source>
        <dbReference type="ARBA" id="ARBA00023069"/>
    </source>
</evidence>
<dbReference type="Proteomes" id="UP000779900">
    <property type="component" value="Unassembled WGS sequence"/>
</dbReference>
<dbReference type="SUPFAM" id="SSF51004">
    <property type="entry name" value="C-terminal (heme d1) domain of cytochrome cd1-nitrite reductase"/>
    <property type="match status" value="1"/>
</dbReference>
<feature type="domain" description="HYDIN/VesB/CFA65-like Ig-like" evidence="7">
    <location>
        <begin position="326"/>
        <end position="415"/>
    </location>
</feature>
<dbReference type="Pfam" id="PF22544">
    <property type="entry name" value="HYDIN_VesB_CFA65-like_Ig"/>
    <property type="match status" value="1"/>
</dbReference>
<comment type="caution">
    <text evidence="8">The sequence shown here is derived from an EMBL/GenBank/DDBJ whole genome shotgun (WGS) entry which is preliminary data.</text>
</comment>
<dbReference type="GO" id="GO:0005737">
    <property type="term" value="C:cytoplasm"/>
    <property type="evidence" value="ECO:0007669"/>
    <property type="project" value="UniProtKB-SubCell"/>
</dbReference>
<name>A0A937XIY4_UNCW3</name>
<gene>
    <name evidence="8" type="ORF">FJY68_11575</name>
</gene>
<dbReference type="Pfam" id="PF08309">
    <property type="entry name" value="LVIVD"/>
    <property type="match status" value="3"/>
</dbReference>
<dbReference type="InterPro" id="IPR013783">
    <property type="entry name" value="Ig-like_fold"/>
</dbReference>
<evidence type="ECO:0000256" key="1">
    <source>
        <dbReference type="ARBA" id="ARBA00004138"/>
    </source>
</evidence>
<dbReference type="AlphaFoldDB" id="A0A937XIY4"/>
<keyword evidence="5" id="KW-0966">Cell projection</keyword>
<dbReference type="InterPro" id="IPR053879">
    <property type="entry name" value="HYDIN_VesB_CFA65-like_Ig"/>
</dbReference>
<dbReference type="Gene3D" id="3.40.30.10">
    <property type="entry name" value="Glutaredoxin"/>
    <property type="match status" value="1"/>
</dbReference>
<evidence type="ECO:0000256" key="5">
    <source>
        <dbReference type="ARBA" id="ARBA00023273"/>
    </source>
</evidence>